<keyword evidence="2" id="KW-1185">Reference proteome</keyword>
<evidence type="ECO:0000313" key="2">
    <source>
        <dbReference type="Proteomes" id="UP001596417"/>
    </source>
</evidence>
<gene>
    <name evidence="1" type="ORF">ACFQL7_23860</name>
</gene>
<dbReference type="Proteomes" id="UP001596417">
    <property type="component" value="Unassembled WGS sequence"/>
</dbReference>
<dbReference type="EMBL" id="JBHTAX010000005">
    <property type="protein sequence ID" value="MFC7192544.1"/>
    <property type="molecule type" value="Genomic_DNA"/>
</dbReference>
<proteinExistence type="predicted"/>
<dbReference type="AlphaFoldDB" id="A0ABD5YX11"/>
<protein>
    <submittedName>
        <fullName evidence="1">Uncharacterized protein</fullName>
    </submittedName>
</protein>
<dbReference type="GeneID" id="76202233"/>
<evidence type="ECO:0000313" key="1">
    <source>
        <dbReference type="EMBL" id="MFC7192544.1"/>
    </source>
</evidence>
<accession>A0ABD5YX11</accession>
<organism evidence="1 2">
    <name type="scientific">Halocatena marina</name>
    <dbReference type="NCBI Taxonomy" id="2934937"/>
    <lineage>
        <taxon>Archaea</taxon>
        <taxon>Methanobacteriati</taxon>
        <taxon>Methanobacteriota</taxon>
        <taxon>Stenosarchaea group</taxon>
        <taxon>Halobacteria</taxon>
        <taxon>Halobacteriales</taxon>
        <taxon>Natronomonadaceae</taxon>
        <taxon>Halocatena</taxon>
    </lineage>
</organism>
<reference evidence="1 2" key="1">
    <citation type="journal article" date="2019" name="Int. J. Syst. Evol. Microbiol.">
        <title>The Global Catalogue of Microorganisms (GCM) 10K type strain sequencing project: providing services to taxonomists for standard genome sequencing and annotation.</title>
        <authorList>
            <consortium name="The Broad Institute Genomics Platform"/>
            <consortium name="The Broad Institute Genome Sequencing Center for Infectious Disease"/>
            <person name="Wu L."/>
            <person name="Ma J."/>
        </authorList>
    </citation>
    <scope>NUCLEOTIDE SEQUENCE [LARGE SCALE GENOMIC DNA]</scope>
    <source>
        <strain evidence="1 2">RDMS1</strain>
    </source>
</reference>
<sequence length="83" mass="9571">MLPKFKYLEGTRRFYGYLIDAGRAVYNPLDRMATRFGRDRPDWDNPALDHDDVTALYRAAGAPRRTFTNRSHPPMVTTVPLSL</sequence>
<name>A0ABD5YX11_9EURY</name>
<comment type="caution">
    <text evidence="1">The sequence shown here is derived from an EMBL/GenBank/DDBJ whole genome shotgun (WGS) entry which is preliminary data.</text>
</comment>
<dbReference type="RefSeq" id="WP_248910596.1">
    <property type="nucleotide sequence ID" value="NZ_CP109981.1"/>
</dbReference>